<evidence type="ECO:0000313" key="2">
    <source>
        <dbReference type="EMBL" id="NMN97448.1"/>
    </source>
</evidence>
<evidence type="ECO:0000313" key="3">
    <source>
        <dbReference type="Proteomes" id="UP000535543"/>
    </source>
</evidence>
<keyword evidence="3" id="KW-1185">Reference proteome</keyword>
<dbReference type="RefSeq" id="WP_169590324.1">
    <property type="nucleotide sequence ID" value="NZ_VCQU01000007.1"/>
</dbReference>
<dbReference type="InterPro" id="IPR021215">
    <property type="entry name" value="DUF2752"/>
</dbReference>
<sequence>MPAALSRRRKLLVLVGVVAMALGGCLYLWAVDPHNPTAVMPTCPTKFLTHLDCPGCGGLRATHALLHGDLRLALRDNAFLVLLSPIMLWLLTRAAQGYVTDRPTRVPTRLAGTILVVGVAWAIVRNLPNWPWKPISA</sequence>
<protein>
    <submittedName>
        <fullName evidence="2">DUF2752 domain-containing protein</fullName>
    </submittedName>
</protein>
<keyword evidence="1" id="KW-0812">Transmembrane</keyword>
<dbReference type="AlphaFoldDB" id="A0A848KI52"/>
<feature type="transmembrane region" description="Helical" evidence="1">
    <location>
        <begin position="77"/>
        <end position="94"/>
    </location>
</feature>
<evidence type="ECO:0000256" key="1">
    <source>
        <dbReference type="SAM" id="Phobius"/>
    </source>
</evidence>
<dbReference type="EMBL" id="VCQU01000007">
    <property type="protein sequence ID" value="NMN97448.1"/>
    <property type="molecule type" value="Genomic_DNA"/>
</dbReference>
<proteinExistence type="predicted"/>
<gene>
    <name evidence="2" type="ORF">FGL95_20635</name>
</gene>
<name>A0A848KI52_9NOCA</name>
<feature type="transmembrane region" description="Helical" evidence="1">
    <location>
        <begin position="106"/>
        <end position="124"/>
    </location>
</feature>
<dbReference type="PROSITE" id="PS51257">
    <property type="entry name" value="PROKAR_LIPOPROTEIN"/>
    <property type="match status" value="1"/>
</dbReference>
<keyword evidence="1" id="KW-0472">Membrane</keyword>
<feature type="transmembrane region" description="Helical" evidence="1">
    <location>
        <begin position="12"/>
        <end position="30"/>
    </location>
</feature>
<comment type="caution">
    <text evidence="2">The sequence shown here is derived from an EMBL/GenBank/DDBJ whole genome shotgun (WGS) entry which is preliminary data.</text>
</comment>
<dbReference type="Pfam" id="PF10825">
    <property type="entry name" value="DUF2752"/>
    <property type="match status" value="1"/>
</dbReference>
<reference evidence="2 3" key="1">
    <citation type="submission" date="2019-05" db="EMBL/GenBank/DDBJ databases">
        <authorList>
            <person name="Lee S.D."/>
        </authorList>
    </citation>
    <scope>NUCLEOTIDE SEQUENCE [LARGE SCALE GENOMIC DNA]</scope>
    <source>
        <strain evidence="2 3">YC2-7</strain>
    </source>
</reference>
<accession>A0A848KI52</accession>
<reference evidence="2 3" key="2">
    <citation type="submission" date="2020-06" db="EMBL/GenBank/DDBJ databases">
        <title>Antribacter stalactiti gen. nov., sp. nov., a new member of the family Nacardiaceae isolated from a cave.</title>
        <authorList>
            <person name="Kim I.S."/>
        </authorList>
    </citation>
    <scope>NUCLEOTIDE SEQUENCE [LARGE SCALE GENOMIC DNA]</scope>
    <source>
        <strain evidence="2 3">YC2-7</strain>
    </source>
</reference>
<organism evidence="2 3">
    <name type="scientific">Antrihabitans stalactiti</name>
    <dbReference type="NCBI Taxonomy" id="2584121"/>
    <lineage>
        <taxon>Bacteria</taxon>
        <taxon>Bacillati</taxon>
        <taxon>Actinomycetota</taxon>
        <taxon>Actinomycetes</taxon>
        <taxon>Mycobacteriales</taxon>
        <taxon>Nocardiaceae</taxon>
        <taxon>Antrihabitans</taxon>
    </lineage>
</organism>
<keyword evidence="1" id="KW-1133">Transmembrane helix</keyword>
<dbReference type="Proteomes" id="UP000535543">
    <property type="component" value="Unassembled WGS sequence"/>
</dbReference>